<comment type="pathway">
    <text evidence="4">Amino-sugar metabolism; N-acetylneuraminate degradation; D-fructose 6-phosphate from N-acetylneuraminate: step 5/5.</text>
</comment>
<evidence type="ECO:0000313" key="7">
    <source>
        <dbReference type="Proteomes" id="UP000480185"/>
    </source>
</evidence>
<protein>
    <recommendedName>
        <fullName evidence="4">Glucosamine-6-phosphate deaminase</fullName>
        <ecNumber evidence="4">3.5.99.6</ecNumber>
    </recommendedName>
    <alternativeName>
        <fullName evidence="4">GlcN6P deaminase</fullName>
        <shortName evidence="4">GNPDA</shortName>
    </alternativeName>
    <alternativeName>
        <fullName evidence="4">Glucosamine-6-phosphate isomerase</fullName>
    </alternativeName>
</protein>
<dbReference type="AlphaFoldDB" id="A0A6G1X9Z7"/>
<dbReference type="Proteomes" id="UP000480185">
    <property type="component" value="Unassembled WGS sequence"/>
</dbReference>
<feature type="active site" description="Proton acceptor; for enolization step" evidence="4">
    <location>
        <position position="67"/>
    </location>
</feature>
<dbReference type="OrthoDB" id="9791139at2"/>
<sequence>MKIIRVKDDREMSKQAARRIIEQVRQNPESTLGLATGGTPEGTYKELIKDYQENQTSYKQIRTFNLDEYVGLAPDDPNSYHFYMNQNLFDHIDIPSENIHLPNGLAEDLEAECQRYDDLIAELDGIDLQILGIGENGHIGFNEPGTSFQSHTHVETLTESTREANARYFESLRDVPTHALTMGISTILLSREILLMASGEHKAEAIYKLFYEDVDEQMPASILKTHDNVTLIADEQALSRMEEASRESM</sequence>
<organism evidence="6 7">
    <name type="scientific">Salinibacillus xinjiangensis</name>
    <dbReference type="NCBI Taxonomy" id="1229268"/>
    <lineage>
        <taxon>Bacteria</taxon>
        <taxon>Bacillati</taxon>
        <taxon>Bacillota</taxon>
        <taxon>Bacilli</taxon>
        <taxon>Bacillales</taxon>
        <taxon>Bacillaceae</taxon>
        <taxon>Salinibacillus</taxon>
    </lineage>
</organism>
<evidence type="ECO:0000256" key="3">
    <source>
        <dbReference type="ARBA" id="ARBA00023277"/>
    </source>
</evidence>
<evidence type="ECO:0000256" key="4">
    <source>
        <dbReference type="HAMAP-Rule" id="MF_01241"/>
    </source>
</evidence>
<dbReference type="FunFam" id="3.40.50.1360:FF:000003">
    <property type="entry name" value="Glucosamine-6-phosphate deaminase"/>
    <property type="match status" value="1"/>
</dbReference>
<dbReference type="RefSeq" id="WP_153729656.1">
    <property type="nucleotide sequence ID" value="NZ_WJNH01000012.1"/>
</dbReference>
<dbReference type="GO" id="GO:0005975">
    <property type="term" value="P:carbohydrate metabolic process"/>
    <property type="evidence" value="ECO:0007669"/>
    <property type="project" value="InterPro"/>
</dbReference>
<feature type="active site" description="For ring-opening step" evidence="4">
    <location>
        <position position="143"/>
    </location>
</feature>
<keyword evidence="3 4" id="KW-0119">Carbohydrate metabolism</keyword>
<dbReference type="GO" id="GO:0019262">
    <property type="term" value="P:N-acetylneuraminate catabolic process"/>
    <property type="evidence" value="ECO:0007669"/>
    <property type="project" value="UniProtKB-UniRule"/>
</dbReference>
<evidence type="ECO:0000313" key="6">
    <source>
        <dbReference type="EMBL" id="MRG87767.1"/>
    </source>
</evidence>
<gene>
    <name evidence="4 6" type="primary">nagB</name>
    <name evidence="6" type="ORF">GH754_15995</name>
</gene>
<keyword evidence="7" id="KW-1185">Reference proteome</keyword>
<accession>A0A6G1X9Z7</accession>
<dbReference type="NCBIfam" id="TIGR00502">
    <property type="entry name" value="nagB"/>
    <property type="match status" value="1"/>
</dbReference>
<name>A0A6G1X9Z7_9BACI</name>
<dbReference type="InterPro" id="IPR004547">
    <property type="entry name" value="Glucosamine6P_isomerase"/>
</dbReference>
<dbReference type="GO" id="GO:0005737">
    <property type="term" value="C:cytoplasm"/>
    <property type="evidence" value="ECO:0007669"/>
    <property type="project" value="TreeGrafter"/>
</dbReference>
<reference evidence="6 7" key="1">
    <citation type="submission" date="2019-11" db="EMBL/GenBank/DDBJ databases">
        <authorList>
            <person name="Li J."/>
        </authorList>
    </citation>
    <scope>NUCLEOTIDE SEQUENCE [LARGE SCALE GENOMIC DNA]</scope>
    <source>
        <strain evidence="6 7">J4</strain>
    </source>
</reference>
<dbReference type="EC" id="3.5.99.6" evidence="4"/>
<dbReference type="GO" id="GO:0042802">
    <property type="term" value="F:identical protein binding"/>
    <property type="evidence" value="ECO:0007669"/>
    <property type="project" value="TreeGrafter"/>
</dbReference>
<dbReference type="InterPro" id="IPR037171">
    <property type="entry name" value="NagB/RpiA_transferase-like"/>
</dbReference>
<dbReference type="EMBL" id="WJNH01000012">
    <property type="protein sequence ID" value="MRG87767.1"/>
    <property type="molecule type" value="Genomic_DNA"/>
</dbReference>
<comment type="caution">
    <text evidence="4">Lacks conserved residue(s) required for the propagation of feature annotation.</text>
</comment>
<feature type="active site" description="For ring-opening step" evidence="4">
    <location>
        <position position="136"/>
    </location>
</feature>
<comment type="caution">
    <text evidence="6">The sequence shown here is derived from an EMBL/GenBank/DDBJ whole genome shotgun (WGS) entry which is preliminary data.</text>
</comment>
<dbReference type="CDD" id="cd01399">
    <property type="entry name" value="GlcN6P_deaminase"/>
    <property type="match status" value="1"/>
</dbReference>
<dbReference type="UniPathway" id="UPA00629">
    <property type="reaction ID" value="UER00684"/>
</dbReference>
<feature type="active site" description="Proton acceptor; for ring-opening step" evidence="4">
    <location>
        <position position="138"/>
    </location>
</feature>
<comment type="catalytic activity">
    <reaction evidence="1 4">
        <text>alpha-D-glucosamine 6-phosphate + H2O = beta-D-fructose 6-phosphate + NH4(+)</text>
        <dbReference type="Rhea" id="RHEA:12172"/>
        <dbReference type="ChEBI" id="CHEBI:15377"/>
        <dbReference type="ChEBI" id="CHEBI:28938"/>
        <dbReference type="ChEBI" id="CHEBI:57634"/>
        <dbReference type="ChEBI" id="CHEBI:75989"/>
        <dbReference type="EC" id="3.5.99.6"/>
    </reaction>
</comment>
<dbReference type="GO" id="GO:0004342">
    <property type="term" value="F:glucosamine-6-phosphate deaminase activity"/>
    <property type="evidence" value="ECO:0007669"/>
    <property type="project" value="UniProtKB-UniRule"/>
</dbReference>
<evidence type="ECO:0000256" key="2">
    <source>
        <dbReference type="ARBA" id="ARBA00022801"/>
    </source>
</evidence>
<dbReference type="PANTHER" id="PTHR11280">
    <property type="entry name" value="GLUCOSAMINE-6-PHOSPHATE ISOMERASE"/>
    <property type="match status" value="1"/>
</dbReference>
<dbReference type="SUPFAM" id="SSF100950">
    <property type="entry name" value="NagB/RpiA/CoA transferase-like"/>
    <property type="match status" value="1"/>
</dbReference>
<keyword evidence="2 4" id="KW-0378">Hydrolase</keyword>
<evidence type="ECO:0000256" key="1">
    <source>
        <dbReference type="ARBA" id="ARBA00000644"/>
    </source>
</evidence>
<comment type="similarity">
    <text evidence="4">Belongs to the glucosamine/galactosamine-6-phosphate isomerase family. NagB subfamily.</text>
</comment>
<dbReference type="GO" id="GO:0006046">
    <property type="term" value="P:N-acetylglucosamine catabolic process"/>
    <property type="evidence" value="ECO:0007669"/>
    <property type="project" value="UniProtKB-UniRule"/>
</dbReference>
<dbReference type="InterPro" id="IPR006148">
    <property type="entry name" value="Glc/Gal-6P_isomerase"/>
</dbReference>
<dbReference type="GO" id="GO:0006043">
    <property type="term" value="P:glucosamine catabolic process"/>
    <property type="evidence" value="ECO:0007669"/>
    <property type="project" value="TreeGrafter"/>
</dbReference>
<evidence type="ECO:0000259" key="5">
    <source>
        <dbReference type="Pfam" id="PF01182"/>
    </source>
</evidence>
<dbReference type="PANTHER" id="PTHR11280:SF5">
    <property type="entry name" value="GLUCOSAMINE-6-PHOSPHATE ISOMERASE"/>
    <property type="match status" value="1"/>
</dbReference>
<proteinExistence type="inferred from homology"/>
<dbReference type="Pfam" id="PF01182">
    <property type="entry name" value="Glucosamine_iso"/>
    <property type="match status" value="1"/>
</dbReference>
<comment type="function">
    <text evidence="4">Catalyzes the reversible isomerization-deamination of glucosamine 6-phosphate (GlcN6P) to form fructose 6-phosphate (Fru6P) and ammonium ion.</text>
</comment>
<dbReference type="Gene3D" id="3.40.50.1360">
    <property type="match status" value="1"/>
</dbReference>
<dbReference type="HAMAP" id="MF_01241">
    <property type="entry name" value="GlcN6P_deamin"/>
    <property type="match status" value="1"/>
</dbReference>
<feature type="domain" description="Glucosamine/galactosamine-6-phosphate isomerase" evidence="5">
    <location>
        <begin position="10"/>
        <end position="228"/>
    </location>
</feature>